<evidence type="ECO:0000313" key="2">
    <source>
        <dbReference type="Proteomes" id="UP001054945"/>
    </source>
</evidence>
<sequence length="83" mass="9266">MILHCNWEFKSRSATDSVTGPFRSLNSVHFFPSQAPIKAGVPFPRTLCSVAVSVNCTHEILTQHLSLAKTELAEIKSRKEIRV</sequence>
<dbReference type="AlphaFoldDB" id="A0AAV4VM18"/>
<accession>A0AAV4VM18</accession>
<comment type="caution">
    <text evidence="1">The sequence shown here is derived from an EMBL/GenBank/DDBJ whole genome shotgun (WGS) entry which is preliminary data.</text>
</comment>
<evidence type="ECO:0000313" key="1">
    <source>
        <dbReference type="EMBL" id="GIY70891.1"/>
    </source>
</evidence>
<dbReference type="Proteomes" id="UP001054945">
    <property type="component" value="Unassembled WGS sequence"/>
</dbReference>
<name>A0AAV4VM18_CAEEX</name>
<gene>
    <name evidence="1" type="ORF">CEXT_19941</name>
</gene>
<protein>
    <submittedName>
        <fullName evidence="1">Uncharacterized protein</fullName>
    </submittedName>
</protein>
<organism evidence="1 2">
    <name type="scientific">Caerostris extrusa</name>
    <name type="common">Bark spider</name>
    <name type="synonym">Caerostris bankana</name>
    <dbReference type="NCBI Taxonomy" id="172846"/>
    <lineage>
        <taxon>Eukaryota</taxon>
        <taxon>Metazoa</taxon>
        <taxon>Ecdysozoa</taxon>
        <taxon>Arthropoda</taxon>
        <taxon>Chelicerata</taxon>
        <taxon>Arachnida</taxon>
        <taxon>Araneae</taxon>
        <taxon>Araneomorphae</taxon>
        <taxon>Entelegynae</taxon>
        <taxon>Araneoidea</taxon>
        <taxon>Araneidae</taxon>
        <taxon>Caerostris</taxon>
    </lineage>
</organism>
<keyword evidence="2" id="KW-1185">Reference proteome</keyword>
<proteinExistence type="predicted"/>
<reference evidence="1 2" key="1">
    <citation type="submission" date="2021-06" db="EMBL/GenBank/DDBJ databases">
        <title>Caerostris extrusa draft genome.</title>
        <authorList>
            <person name="Kono N."/>
            <person name="Arakawa K."/>
        </authorList>
    </citation>
    <scope>NUCLEOTIDE SEQUENCE [LARGE SCALE GENOMIC DNA]</scope>
</reference>
<dbReference type="EMBL" id="BPLR01014732">
    <property type="protein sequence ID" value="GIY70891.1"/>
    <property type="molecule type" value="Genomic_DNA"/>
</dbReference>